<evidence type="ECO:0000313" key="1">
    <source>
        <dbReference type="EMBL" id="TKX22873.1"/>
    </source>
</evidence>
<name>A0A4U7AWI3_9PEZI</name>
<protein>
    <recommendedName>
        <fullName evidence="3">Cobalamin-independent methionine synthase MetE C-terminal/archaeal domain-containing protein</fullName>
    </recommendedName>
</protein>
<dbReference type="SUPFAM" id="SSF51726">
    <property type="entry name" value="UROD/MetE-like"/>
    <property type="match status" value="1"/>
</dbReference>
<dbReference type="EMBL" id="PTQR01000060">
    <property type="protein sequence ID" value="TKX22873.1"/>
    <property type="molecule type" value="Genomic_DNA"/>
</dbReference>
<evidence type="ECO:0008006" key="3">
    <source>
        <dbReference type="Google" id="ProtNLM"/>
    </source>
</evidence>
<comment type="caution">
    <text evidence="1">The sequence shown here is derived from an EMBL/GenBank/DDBJ whole genome shotgun (WGS) entry which is preliminary data.</text>
</comment>
<dbReference type="InterPro" id="IPR038071">
    <property type="entry name" value="UROD/MetE-like_sf"/>
</dbReference>
<proteinExistence type="predicted"/>
<organism evidence="1 2">
    <name type="scientific">Elsinoe australis</name>
    <dbReference type="NCBI Taxonomy" id="40998"/>
    <lineage>
        <taxon>Eukaryota</taxon>
        <taxon>Fungi</taxon>
        <taxon>Dikarya</taxon>
        <taxon>Ascomycota</taxon>
        <taxon>Pezizomycotina</taxon>
        <taxon>Dothideomycetes</taxon>
        <taxon>Dothideomycetidae</taxon>
        <taxon>Myriangiales</taxon>
        <taxon>Elsinoaceae</taxon>
        <taxon>Elsinoe</taxon>
    </lineage>
</organism>
<reference evidence="1 2" key="1">
    <citation type="submission" date="2018-02" db="EMBL/GenBank/DDBJ databases">
        <title>Draft genome sequences of Elsinoe sp., causing black scab on jojoba.</title>
        <authorList>
            <person name="Stodart B."/>
            <person name="Jeffress S."/>
            <person name="Ash G."/>
            <person name="Arun Chinnappa K."/>
        </authorList>
    </citation>
    <scope>NUCLEOTIDE SEQUENCE [LARGE SCALE GENOMIC DNA]</scope>
    <source>
        <strain evidence="1 2">Hillstone_2</strain>
    </source>
</reference>
<dbReference type="Gene3D" id="3.20.20.210">
    <property type="match status" value="1"/>
</dbReference>
<dbReference type="AlphaFoldDB" id="A0A4U7AWI3"/>
<accession>A0A4U7AWI3</accession>
<sequence>MASLGVHLVGSVCGVDTVETSFRKCATGFPDRLRRLPDGEPAHRSQFILWQRDIFSSTPAVLKQYEWPMRVIPQPEVADAEVKEIVASLPPLKPGFAGAALESYEVFKKLREEGVISKATRFQVCLPTPVAVMCFMRNPSFQREIEPIYKKALLDEVKLIQEKIPKEDLAVQWDVAPEMATLEGHYAPHFEPYYEPIFEGITNRLAELIDSIDEQVEVGMHICYGDIQNKHFKEPEDTGLMVKLANAVLKDTKRELNWIHMPVPKERDDDPYFAPLKGLKLGKTELYLGLVHGHEEEQTLKRIEAAKKVVGEFGVATECGMARTPAEKFDSIAEISTKVSQPVA</sequence>
<dbReference type="Proteomes" id="UP000308133">
    <property type="component" value="Unassembled WGS sequence"/>
</dbReference>
<gene>
    <name evidence="1" type="ORF">C1H76_4908</name>
</gene>
<evidence type="ECO:0000313" key="2">
    <source>
        <dbReference type="Proteomes" id="UP000308133"/>
    </source>
</evidence>